<dbReference type="Pfam" id="PF11697">
    <property type="entry name" value="DUF3293"/>
    <property type="match status" value="1"/>
</dbReference>
<reference evidence="2" key="1">
    <citation type="journal article" date="2019" name="Int. J. Syst. Evol. Microbiol.">
        <title>The Global Catalogue of Microorganisms (GCM) 10K type strain sequencing project: providing services to taxonomists for standard genome sequencing and annotation.</title>
        <authorList>
            <consortium name="The Broad Institute Genomics Platform"/>
            <consortium name="The Broad Institute Genome Sequencing Center for Infectious Disease"/>
            <person name="Wu L."/>
            <person name="Ma J."/>
        </authorList>
    </citation>
    <scope>NUCLEOTIDE SEQUENCE [LARGE SCALE GENOMIC DNA]</scope>
    <source>
        <strain evidence="2">KCTC 42211</strain>
    </source>
</reference>
<evidence type="ECO:0000313" key="2">
    <source>
        <dbReference type="Proteomes" id="UP001595724"/>
    </source>
</evidence>
<gene>
    <name evidence="1" type="ORF">ACFOM9_12915</name>
</gene>
<sequence length="163" mass="18306">MSFPTAGTAPIAELVRAYLAAEYQWQRNGDWHDLRIGLPVPALELMYPDAGTFGLLSAWNPHSVECTESVNREADRALQRDLVEAGVPFLAAFSSASNRSWREPGWLVIDLPLDRFDALSCKYGQLGTLWWTRHRPGRLRIQAVRPADCEHEHVDWLAAAALP</sequence>
<keyword evidence="2" id="KW-1185">Reference proteome</keyword>
<dbReference type="RefSeq" id="WP_386711501.1">
    <property type="nucleotide sequence ID" value="NZ_JBHRYF010000009.1"/>
</dbReference>
<accession>A0ABV7UX00</accession>
<comment type="caution">
    <text evidence="1">The sequence shown here is derived from an EMBL/GenBank/DDBJ whole genome shotgun (WGS) entry which is preliminary data.</text>
</comment>
<name>A0ABV7UX00_9GAMM</name>
<dbReference type="EMBL" id="JBHRYF010000009">
    <property type="protein sequence ID" value="MFC3660972.1"/>
    <property type="molecule type" value="Genomic_DNA"/>
</dbReference>
<protein>
    <submittedName>
        <fullName evidence="1">DUF3293 domain-containing protein</fullName>
    </submittedName>
</protein>
<organism evidence="1 2">
    <name type="scientific">Luteimonas notoginsengisoli</name>
    <dbReference type="NCBI Taxonomy" id="1578200"/>
    <lineage>
        <taxon>Bacteria</taxon>
        <taxon>Pseudomonadati</taxon>
        <taxon>Pseudomonadota</taxon>
        <taxon>Gammaproteobacteria</taxon>
        <taxon>Lysobacterales</taxon>
        <taxon>Lysobacteraceae</taxon>
        <taxon>Luteimonas</taxon>
    </lineage>
</organism>
<evidence type="ECO:0000313" key="1">
    <source>
        <dbReference type="EMBL" id="MFC3660972.1"/>
    </source>
</evidence>
<dbReference type="Proteomes" id="UP001595724">
    <property type="component" value="Unassembled WGS sequence"/>
</dbReference>
<dbReference type="InterPro" id="IPR021710">
    <property type="entry name" value="DUF3293"/>
</dbReference>
<proteinExistence type="predicted"/>